<dbReference type="Proteomes" id="UP000054742">
    <property type="component" value="Unassembled WGS sequence"/>
</dbReference>
<evidence type="ECO:0008006" key="3">
    <source>
        <dbReference type="Google" id="ProtNLM"/>
    </source>
</evidence>
<protein>
    <recommendedName>
        <fullName evidence="3">Transglutaminase-like domain-containing protein</fullName>
    </recommendedName>
</protein>
<sequence>MKFPNSIVPRSNKDVAHLANQYAREFIIEGSTQLINNTYPIDKKKNLSHAVNDIRKKSQEAASSWLEFDYYIYEFYQSIECSKTYSIGNCNELAELALDYIAHYAPHVDAEVFQLLGGNHVILVVGRLKGSDPRKPETWGKDAYICDPWSNDVYPASGYLFRTKNYYQEYDKDSDTYTNHVEAFNPSKHTFSPIRNYNTDYVRKYNTEEHLIGVYDLFQKKQGMIVAAAVNLEKALIKISNKLEKKYGISNEKYLLIQSKINQLRSATEQLTHDFAKPIDQTNNYFEIVSQLDKTLRQSIETYIKAAEITKEEAITLAQPVKKTGRHSHGFFHSNYDVVSKINDALEESSDMLKSVTVKK</sequence>
<evidence type="ECO:0000313" key="2">
    <source>
        <dbReference type="Proteomes" id="UP000054742"/>
    </source>
</evidence>
<organism evidence="1 2">
    <name type="scientific">Legionella brunensis</name>
    <dbReference type="NCBI Taxonomy" id="29422"/>
    <lineage>
        <taxon>Bacteria</taxon>
        <taxon>Pseudomonadati</taxon>
        <taxon>Pseudomonadota</taxon>
        <taxon>Gammaproteobacteria</taxon>
        <taxon>Legionellales</taxon>
        <taxon>Legionellaceae</taxon>
        <taxon>Legionella</taxon>
    </lineage>
</organism>
<reference evidence="1 2" key="1">
    <citation type="submission" date="2015-11" db="EMBL/GenBank/DDBJ databases">
        <title>Genomic analysis of 38 Legionella species identifies large and diverse effector repertoires.</title>
        <authorList>
            <person name="Burstein D."/>
            <person name="Amaro F."/>
            <person name="Zusman T."/>
            <person name="Lifshitz Z."/>
            <person name="Cohen O."/>
            <person name="Gilbert J.A."/>
            <person name="Pupko T."/>
            <person name="Shuman H.A."/>
            <person name="Segal G."/>
        </authorList>
    </citation>
    <scope>NUCLEOTIDE SEQUENCE [LARGE SCALE GENOMIC DNA]</scope>
    <source>
        <strain evidence="1 2">ATCC 43878</strain>
    </source>
</reference>
<comment type="caution">
    <text evidence="1">The sequence shown here is derived from an EMBL/GenBank/DDBJ whole genome shotgun (WGS) entry which is preliminary data.</text>
</comment>
<accession>A0A0W0SEB2</accession>
<proteinExistence type="predicted"/>
<dbReference type="RefSeq" id="WP_058442028.1">
    <property type="nucleotide sequence ID" value="NZ_CAAAHU010000005.1"/>
</dbReference>
<dbReference type="PATRIC" id="fig|29422.6.peg.2169"/>
<evidence type="ECO:0000313" key="1">
    <source>
        <dbReference type="EMBL" id="KTC81515.1"/>
    </source>
</evidence>
<dbReference type="AlphaFoldDB" id="A0A0W0SEB2"/>
<dbReference type="EMBL" id="LNXV01000029">
    <property type="protein sequence ID" value="KTC81515.1"/>
    <property type="molecule type" value="Genomic_DNA"/>
</dbReference>
<gene>
    <name evidence="1" type="ORF">Lbru_2035</name>
</gene>
<keyword evidence="2" id="KW-1185">Reference proteome</keyword>
<name>A0A0W0SEB2_9GAMM</name>
<dbReference type="OrthoDB" id="9152014at2"/>